<reference evidence="2" key="2">
    <citation type="submission" date="2023-05" db="EMBL/GenBank/DDBJ databases">
        <authorList>
            <person name="Fouks B."/>
        </authorList>
    </citation>
    <scope>NUCLEOTIDE SEQUENCE</scope>
    <source>
        <strain evidence="2">Stay&amp;Tobe</strain>
        <tissue evidence="2">Testes</tissue>
    </source>
</reference>
<comment type="caution">
    <text evidence="2">The sequence shown here is derived from an EMBL/GenBank/DDBJ whole genome shotgun (WGS) entry which is preliminary data.</text>
</comment>
<keyword evidence="3" id="KW-1185">Reference proteome</keyword>
<evidence type="ECO:0000259" key="1">
    <source>
        <dbReference type="PROSITE" id="PS51029"/>
    </source>
</evidence>
<evidence type="ECO:0000313" key="2">
    <source>
        <dbReference type="EMBL" id="KAJ9595405.1"/>
    </source>
</evidence>
<name>A0AAD8ELS7_DIPPU</name>
<protein>
    <recommendedName>
        <fullName evidence="1">MADF domain-containing protein</fullName>
    </recommendedName>
</protein>
<dbReference type="Proteomes" id="UP001233999">
    <property type="component" value="Unassembled WGS sequence"/>
</dbReference>
<organism evidence="2 3">
    <name type="scientific">Diploptera punctata</name>
    <name type="common">Pacific beetle cockroach</name>
    <dbReference type="NCBI Taxonomy" id="6984"/>
    <lineage>
        <taxon>Eukaryota</taxon>
        <taxon>Metazoa</taxon>
        <taxon>Ecdysozoa</taxon>
        <taxon>Arthropoda</taxon>
        <taxon>Hexapoda</taxon>
        <taxon>Insecta</taxon>
        <taxon>Pterygota</taxon>
        <taxon>Neoptera</taxon>
        <taxon>Polyneoptera</taxon>
        <taxon>Dictyoptera</taxon>
        <taxon>Blattodea</taxon>
        <taxon>Blaberoidea</taxon>
        <taxon>Blaberidae</taxon>
        <taxon>Diplopterinae</taxon>
        <taxon>Diploptera</taxon>
    </lineage>
</organism>
<reference evidence="2" key="1">
    <citation type="journal article" date="2023" name="IScience">
        <title>Live-bearing cockroach genome reveals convergent evolutionary mechanisms linked to viviparity in insects and beyond.</title>
        <authorList>
            <person name="Fouks B."/>
            <person name="Harrison M.C."/>
            <person name="Mikhailova A.A."/>
            <person name="Marchal E."/>
            <person name="English S."/>
            <person name="Carruthers M."/>
            <person name="Jennings E.C."/>
            <person name="Chiamaka E.L."/>
            <person name="Frigard R.A."/>
            <person name="Pippel M."/>
            <person name="Attardo G.M."/>
            <person name="Benoit J.B."/>
            <person name="Bornberg-Bauer E."/>
            <person name="Tobe S.S."/>
        </authorList>
    </citation>
    <scope>NUCLEOTIDE SEQUENCE</scope>
    <source>
        <strain evidence="2">Stay&amp;Tobe</strain>
    </source>
</reference>
<evidence type="ECO:0000313" key="3">
    <source>
        <dbReference type="Proteomes" id="UP001233999"/>
    </source>
</evidence>
<gene>
    <name evidence="2" type="ORF">L9F63_013405</name>
</gene>
<dbReference type="AlphaFoldDB" id="A0AAD8ELS7"/>
<sequence length="62" mass="7540">MSLDLINTEYFIREIRTCPAIWDIKIDDYSNKVVKTNAWQEIITKFVPDFNEKSNWTKKQNW</sequence>
<dbReference type="InterPro" id="IPR006578">
    <property type="entry name" value="MADF-dom"/>
</dbReference>
<accession>A0AAD8ELS7</accession>
<feature type="domain" description="MADF" evidence="1">
    <location>
        <begin position="10"/>
        <end position="62"/>
    </location>
</feature>
<proteinExistence type="predicted"/>
<dbReference type="EMBL" id="JASPKZ010002340">
    <property type="protein sequence ID" value="KAJ9595405.1"/>
    <property type="molecule type" value="Genomic_DNA"/>
</dbReference>
<dbReference type="PROSITE" id="PS51029">
    <property type="entry name" value="MADF"/>
    <property type="match status" value="1"/>
</dbReference>
<dbReference type="Pfam" id="PF10545">
    <property type="entry name" value="MADF_DNA_bdg"/>
    <property type="match status" value="1"/>
</dbReference>